<comment type="subcellular location">
    <subcellularLocation>
        <location evidence="1">Cell membrane</location>
        <topology evidence="1">Multi-pass membrane protein</topology>
    </subcellularLocation>
</comment>
<reference key="1">
    <citation type="submission" date="2010-11" db="EMBL/GenBank/DDBJ databases">
        <title>The complete sequence of chromosome of Isophaera pallida ATCC 43644.</title>
        <authorList>
            <consortium name="US DOE Joint Genome Institute (JGI-PGF)"/>
            <person name="Lucas S."/>
            <person name="Copeland A."/>
            <person name="Lapidus A."/>
            <person name="Bruce D."/>
            <person name="Goodwin L."/>
            <person name="Pitluck S."/>
            <person name="Kyrpides N."/>
            <person name="Mavromatis K."/>
            <person name="Pagani I."/>
            <person name="Ivanova N."/>
            <person name="Saunders E."/>
            <person name="Brettin T."/>
            <person name="Detter J.C."/>
            <person name="Han C."/>
            <person name="Tapia R."/>
            <person name="Land M."/>
            <person name="Hauser L."/>
            <person name="Markowitz V."/>
            <person name="Cheng J.-F."/>
            <person name="Hugenholtz P."/>
            <person name="Woyke T."/>
            <person name="Wu D."/>
            <person name="Eisen J.A."/>
        </authorList>
    </citation>
    <scope>NUCLEOTIDE SEQUENCE</scope>
    <source>
        <strain>ATCC 43644</strain>
    </source>
</reference>
<feature type="transmembrane region" description="Helical" evidence="7">
    <location>
        <begin position="321"/>
        <end position="348"/>
    </location>
</feature>
<keyword evidence="5 7" id="KW-1133">Transmembrane helix</keyword>
<evidence type="ECO:0000313" key="9">
    <source>
        <dbReference type="Proteomes" id="UP000008631"/>
    </source>
</evidence>
<keyword evidence="4" id="KW-1278">Translocase</keyword>
<reference evidence="8 9" key="2">
    <citation type="journal article" date="2011" name="Stand. Genomic Sci.">
        <title>Complete genome sequence of Isosphaera pallida type strain (IS1B).</title>
        <authorList>
            <consortium name="US DOE Joint Genome Institute (JGI-PGF)"/>
            <person name="Goker M."/>
            <person name="Cleland D."/>
            <person name="Saunders E."/>
            <person name="Lapidus A."/>
            <person name="Nolan M."/>
            <person name="Lucas S."/>
            <person name="Hammon N."/>
            <person name="Deshpande S."/>
            <person name="Cheng J.F."/>
            <person name="Tapia R."/>
            <person name="Han C."/>
            <person name="Goodwin L."/>
            <person name="Pitluck S."/>
            <person name="Liolios K."/>
            <person name="Pagani I."/>
            <person name="Ivanova N."/>
            <person name="Mavromatis K."/>
            <person name="Pati A."/>
            <person name="Chen A."/>
            <person name="Palaniappan K."/>
            <person name="Land M."/>
            <person name="Hauser L."/>
            <person name="Chang Y.J."/>
            <person name="Jeffries C.D."/>
            <person name="Detter J.C."/>
            <person name="Beck B."/>
            <person name="Woyke T."/>
            <person name="Bristow J."/>
            <person name="Eisen J.A."/>
            <person name="Markowitz V."/>
            <person name="Hugenholtz P."/>
            <person name="Kyrpides N.C."/>
            <person name="Klenk H.P."/>
        </authorList>
    </citation>
    <scope>NUCLEOTIDE SEQUENCE [LARGE SCALE GENOMIC DNA]</scope>
    <source>
        <strain evidence="9">ATCC 43644 / DSM 9630 / IS1B</strain>
    </source>
</reference>
<dbReference type="InParanoid" id="E8QZN3"/>
<dbReference type="InterPro" id="IPR005661">
    <property type="entry name" value="OadB_MmdB"/>
</dbReference>
<feature type="transmembrane region" description="Helical" evidence="7">
    <location>
        <begin position="20"/>
        <end position="39"/>
    </location>
</feature>
<dbReference type="GO" id="GO:0006814">
    <property type="term" value="P:sodium ion transport"/>
    <property type="evidence" value="ECO:0007669"/>
    <property type="project" value="InterPro"/>
</dbReference>
<organism evidence="8 9">
    <name type="scientific">Isosphaera pallida (strain ATCC 43644 / DSM 9630 / IS1B)</name>
    <dbReference type="NCBI Taxonomy" id="575540"/>
    <lineage>
        <taxon>Bacteria</taxon>
        <taxon>Pseudomonadati</taxon>
        <taxon>Planctomycetota</taxon>
        <taxon>Planctomycetia</taxon>
        <taxon>Isosphaerales</taxon>
        <taxon>Isosphaeraceae</taxon>
        <taxon>Isosphaera</taxon>
    </lineage>
</organism>
<gene>
    <name evidence="8" type="ordered locus">Isop_1585</name>
</gene>
<keyword evidence="2" id="KW-1003">Cell membrane</keyword>
<evidence type="ECO:0000256" key="3">
    <source>
        <dbReference type="ARBA" id="ARBA00022692"/>
    </source>
</evidence>
<dbReference type="HOGENOM" id="CLU_036168_0_0_0"/>
<feature type="transmembrane region" description="Helical" evidence="7">
    <location>
        <begin position="360"/>
        <end position="382"/>
    </location>
</feature>
<accession>E8QZN3</accession>
<evidence type="ECO:0000256" key="6">
    <source>
        <dbReference type="ARBA" id="ARBA00023136"/>
    </source>
</evidence>
<keyword evidence="3 7" id="KW-0812">Transmembrane</keyword>
<feature type="transmembrane region" description="Helical" evidence="7">
    <location>
        <begin position="187"/>
        <end position="208"/>
    </location>
</feature>
<dbReference type="PANTHER" id="PTHR35806:SF1">
    <property type="entry name" value="OXALOACETATE DECARBOXYLASE BETA CHAIN 2"/>
    <property type="match status" value="1"/>
</dbReference>
<sequence length="486" mass="51960">MAAMWELLVRFWETSGFAQAYWGNLVMIGVGLLFLYLAIRKGFEPLLLVPIGFGILVGNVPYNVSNLSIGVTDGPVSEEELVYYTTDQPVTIEGVEVPPWTRFFPPQDSNDPPARRYLAKDLVDQGRAVMVHAKSLIAYSGPVERPGVLEVRQGRRILAVEPSPEGRYPAVVTPKEMDPWNAGVYWFFYRGVAWGMFPPLIFLGIGALTDFGPLLANPRLILLGAAAQIGIFGTLIGALLLGFSLREAAAIGIIGGADGPTSIFVCTQLAPNLLGAVALAGYSYMALVPIIQPPIMKLLTTPEERRIRMEPPGTVSKTARIAFPIVGFLLTAFLANGALPLLSMLFFGNLLRESLVTERLAKTASTSFIDIVTILLGLTVGAKTRAGEFLTWQTISIFVLGMVAFALSTAGGVLFAKLMNLVSQTKINPLIGAAGVSAVPMAARVAHKVAQESDPQNFVLMHAMGPNVAGVIGSAVAAGVLLSYFG</sequence>
<evidence type="ECO:0000256" key="7">
    <source>
        <dbReference type="SAM" id="Phobius"/>
    </source>
</evidence>
<proteinExistence type="predicted"/>
<dbReference type="Pfam" id="PF03977">
    <property type="entry name" value="OAD_beta"/>
    <property type="match status" value="1"/>
</dbReference>
<evidence type="ECO:0000256" key="4">
    <source>
        <dbReference type="ARBA" id="ARBA00022967"/>
    </source>
</evidence>
<dbReference type="NCBIfam" id="TIGR01109">
    <property type="entry name" value="Na_pump_decarbB"/>
    <property type="match status" value="1"/>
</dbReference>
<feature type="transmembrane region" description="Helical" evidence="7">
    <location>
        <begin position="220"/>
        <end position="242"/>
    </location>
</feature>
<name>E8QZN3_ISOPI</name>
<dbReference type="eggNOG" id="COG1883">
    <property type="taxonomic scope" value="Bacteria"/>
</dbReference>
<dbReference type="PANTHER" id="PTHR35806">
    <property type="entry name" value="OXALOACETATE DECARBOXYLASE BETA CHAIN 2"/>
    <property type="match status" value="1"/>
</dbReference>
<feature type="transmembrane region" description="Helical" evidence="7">
    <location>
        <begin position="273"/>
        <end position="291"/>
    </location>
</feature>
<evidence type="ECO:0000313" key="8">
    <source>
        <dbReference type="EMBL" id="ADV62169.1"/>
    </source>
</evidence>
<evidence type="ECO:0000256" key="1">
    <source>
        <dbReference type="ARBA" id="ARBA00004651"/>
    </source>
</evidence>
<dbReference type="AlphaFoldDB" id="E8QZN3"/>
<feature type="transmembrane region" description="Helical" evidence="7">
    <location>
        <begin position="394"/>
        <end position="415"/>
    </location>
</feature>
<feature type="transmembrane region" description="Helical" evidence="7">
    <location>
        <begin position="46"/>
        <end position="64"/>
    </location>
</feature>
<dbReference type="GO" id="GO:0016829">
    <property type="term" value="F:lyase activity"/>
    <property type="evidence" value="ECO:0007669"/>
    <property type="project" value="UniProtKB-KW"/>
</dbReference>
<dbReference type="GO" id="GO:0005886">
    <property type="term" value="C:plasma membrane"/>
    <property type="evidence" value="ECO:0007669"/>
    <property type="project" value="UniProtKB-SubCell"/>
</dbReference>
<evidence type="ECO:0000256" key="5">
    <source>
        <dbReference type="ARBA" id="ARBA00022989"/>
    </source>
</evidence>
<evidence type="ECO:0000256" key="2">
    <source>
        <dbReference type="ARBA" id="ARBA00022475"/>
    </source>
</evidence>
<dbReference type="STRING" id="575540.Isop_1585"/>
<dbReference type="Proteomes" id="UP000008631">
    <property type="component" value="Chromosome"/>
</dbReference>
<dbReference type="OrthoDB" id="9783838at2"/>
<dbReference type="EC" id="4.1.1.3" evidence="8"/>
<keyword evidence="9" id="KW-1185">Reference proteome</keyword>
<dbReference type="EMBL" id="CP002353">
    <property type="protein sequence ID" value="ADV62169.1"/>
    <property type="molecule type" value="Genomic_DNA"/>
</dbReference>
<keyword evidence="8" id="KW-0456">Lyase</keyword>
<protein>
    <submittedName>
        <fullName evidence="8">Sodium ion-translocating decarboxylase, beta subunit</fullName>
        <ecNumber evidence="8">4.1.1.3</ecNumber>
    </submittedName>
</protein>
<feature type="transmembrane region" description="Helical" evidence="7">
    <location>
        <begin position="467"/>
        <end position="485"/>
    </location>
</feature>
<keyword evidence="6 7" id="KW-0472">Membrane</keyword>
<dbReference type="KEGG" id="ipa:Isop_1585"/>